<dbReference type="Proteomes" id="UP001480082">
    <property type="component" value="Unassembled WGS sequence"/>
</dbReference>
<evidence type="ECO:0000313" key="1">
    <source>
        <dbReference type="EMBL" id="MER9286391.1"/>
    </source>
</evidence>
<protein>
    <submittedName>
        <fullName evidence="1">MBL fold metallo-hydrolase</fullName>
    </submittedName>
</protein>
<reference evidence="1 2" key="1">
    <citation type="journal article" date="2024" name="Proc. Natl. Acad. Sci. U.S.A.">
        <title>The evolutionary genomics of adaptation to stress in wild rhizobium bacteria.</title>
        <authorList>
            <person name="Kehlet-Delgado H."/>
            <person name="Montoya A.P."/>
            <person name="Jensen K.T."/>
            <person name="Wendlandt C.E."/>
            <person name="Dexheimer C."/>
            <person name="Roberts M."/>
            <person name="Torres Martinez L."/>
            <person name="Friesen M.L."/>
            <person name="Griffitts J.S."/>
            <person name="Porter S.S."/>
        </authorList>
    </citation>
    <scope>NUCLEOTIDE SEQUENCE [LARGE SCALE GENOMIC DNA]</scope>
    <source>
        <strain evidence="1 2">M0468</strain>
    </source>
</reference>
<evidence type="ECO:0000313" key="2">
    <source>
        <dbReference type="Proteomes" id="UP001480082"/>
    </source>
</evidence>
<accession>A0ACC6T3E7</accession>
<organism evidence="1 2">
    <name type="scientific">Mesorhizobium australicum</name>
    <dbReference type="NCBI Taxonomy" id="536018"/>
    <lineage>
        <taxon>Bacteria</taxon>
        <taxon>Pseudomonadati</taxon>
        <taxon>Pseudomonadota</taxon>
        <taxon>Alphaproteobacteria</taxon>
        <taxon>Hyphomicrobiales</taxon>
        <taxon>Phyllobacteriaceae</taxon>
        <taxon>Mesorhizobium</taxon>
    </lineage>
</organism>
<sequence>MSMLAVIEAPDWYETIRMGDGITLIHEPWIKPFFRCNMWHVRGRDRDLLLDTGLGHFSLRTHVSLVSERKLTCVASHTHFDHIGCHHEFSDRCVHSAEAAILADPRNEWTAAGTYATEEMFDGLPRGWDTARYRIQPAPTDRMLAHGDIIDLGDRAFEVVHTPGHSPGGIALYEKKTGILLSGDIIYDGPLIDDVYHSDIPDYMATLLAMRDLDVSVVHGGHFPSFGKVRYRQLIDEYLAQKRQAGCHLRQAGSVADNHSSSSPRG</sequence>
<keyword evidence="2" id="KW-1185">Reference proteome</keyword>
<proteinExistence type="predicted"/>
<comment type="caution">
    <text evidence="1">The sequence shown here is derived from an EMBL/GenBank/DDBJ whole genome shotgun (WGS) entry which is preliminary data.</text>
</comment>
<name>A0ACC6T3E7_9HYPH</name>
<gene>
    <name evidence="1" type="ORF">NKI81_20905</name>
</gene>
<dbReference type="EMBL" id="JAMYRI010000012">
    <property type="protein sequence ID" value="MER9286391.1"/>
    <property type="molecule type" value="Genomic_DNA"/>
</dbReference>